<comment type="caution">
    <text evidence="1">The sequence shown here is derived from an EMBL/GenBank/DDBJ whole genome shotgun (WGS) entry which is preliminary data.</text>
</comment>
<keyword evidence="2" id="KW-1185">Reference proteome</keyword>
<proteinExistence type="predicted"/>
<protein>
    <submittedName>
        <fullName evidence="1">Uncharacterized protein</fullName>
    </submittedName>
</protein>
<dbReference type="Proteomes" id="UP000319502">
    <property type="component" value="Unassembled WGS sequence"/>
</dbReference>
<gene>
    <name evidence="1" type="ORF">FHP91_15330</name>
</gene>
<dbReference type="AlphaFoldDB" id="A0A557QJU7"/>
<dbReference type="EMBL" id="VMNK01000015">
    <property type="protein sequence ID" value="TVO53169.1"/>
    <property type="molecule type" value="Genomic_DNA"/>
</dbReference>
<sequence length="140" mass="15612">MHAQHHASLQGVKMSAELDDETDNHLWIATFGTKHLGQFKTPREAHAAYRQAHLDHHGSNSEFHPDYTEAEYCADEHLPEGVSITSSSTYLARITLPTGTSTHTQRLGCFKTIDDAHAAHRQAHIEHYGTASKYFGAPHD</sequence>
<name>A0A557QJU7_9RHOO</name>
<evidence type="ECO:0000313" key="2">
    <source>
        <dbReference type="Proteomes" id="UP000319502"/>
    </source>
</evidence>
<evidence type="ECO:0000313" key="1">
    <source>
        <dbReference type="EMBL" id="TVO53169.1"/>
    </source>
</evidence>
<accession>A0A557QJU7</accession>
<reference evidence="1 2" key="1">
    <citation type="submission" date="2019-07" db="EMBL/GenBank/DDBJ databases">
        <title>The pathways for chlorine oxyanion respiration interact through the shared metabolite chlorate.</title>
        <authorList>
            <person name="Barnum T.P."/>
            <person name="Cheng Y."/>
            <person name="Hill K.A."/>
            <person name="Lucas L.N."/>
            <person name="Carlson H.K."/>
            <person name="Coates J.D."/>
        </authorList>
    </citation>
    <scope>NUCLEOTIDE SEQUENCE [LARGE SCALE GENOMIC DNA]</scope>
    <source>
        <strain evidence="1 2">SFB-3</strain>
    </source>
</reference>
<dbReference type="RefSeq" id="WP_144310414.1">
    <property type="nucleotide sequence ID" value="NZ_VMNK01000015.1"/>
</dbReference>
<organism evidence="1 2">
    <name type="scientific">Denitromonas halophila</name>
    <dbReference type="NCBI Taxonomy" id="1629404"/>
    <lineage>
        <taxon>Bacteria</taxon>
        <taxon>Pseudomonadati</taxon>
        <taxon>Pseudomonadota</taxon>
        <taxon>Betaproteobacteria</taxon>
        <taxon>Rhodocyclales</taxon>
        <taxon>Zoogloeaceae</taxon>
        <taxon>Denitromonas</taxon>
    </lineage>
</organism>